<sequence length="647" mass="75181">MVRPGDPTNKNILDLWTKWNIEMLILVNFALQIILTLFGARRRYIPGFWIRFTVWSSYLLSSSIGKIVISKLTTIDAKQSVLNATLLSNQTDVHLELKALLAPLVFVQFGNPDSITAYSIEDNRLGLRQLIGLLIQVGVVIWILVRCWTKYKISFLLLPMFVAGITKYGETVWALRSALTGKSGITISEIDQEETVPGLLQQLPERISGVELILKAYYRFSCLKPHLENWLYQPLYESLPWMSIDAYSAEDVFRITDFELGLMYDVLYTKAPIIYTWQGFILRIISFLSLVSTLCGFAILSRQDSHKIKGKYLVYIYVVLIAAVILELYQIILLPFSEWAILKMVRHHNKPVVMKCLRALGPKSRKWKRWSNLLGQFNLLSFCLHDKHLKYSRTMKFSGIDMELRKTRSRTRVEFPNKLKELIVHEMKEVDNARNSKPVTQRGHWALERYGCLNDEFKWSVERDFDKSITIWQIATDICYHSSDVQYGVTNSQIEMGILLSNYMMYVLVMRPHMFCSTTANIIFQHTYTKLMILLRTRPSLVKGEGEACRIFRIEELLGESDLDKRKETMVTYDWHVLKDAQRLARNLMSKENKWNIICSVWVEMLCYAASNCPVEHHAEQLRRGGGLITHIWLLLAHKTNKFYTND</sequence>
<feature type="transmembrane region" description="Helical" evidence="1">
    <location>
        <begin position="312"/>
        <end position="336"/>
    </location>
</feature>
<evidence type="ECO:0000256" key="1">
    <source>
        <dbReference type="SAM" id="Phobius"/>
    </source>
</evidence>
<dbReference type="GeneID" id="115973920"/>
<reference evidence="3" key="2">
    <citation type="submission" date="2021-01" db="UniProtKB">
        <authorList>
            <consortium name="EnsemblPlants"/>
        </authorList>
    </citation>
    <scope>IDENTIFICATION</scope>
</reference>
<dbReference type="RefSeq" id="XP_030950021.1">
    <property type="nucleotide sequence ID" value="XM_031094161.1"/>
</dbReference>
<dbReference type="KEGG" id="qlo:115973920"/>
<keyword evidence="1" id="KW-0472">Membrane</keyword>
<protein>
    <recommendedName>
        <fullName evidence="2">DUF4220 domain-containing protein</fullName>
    </recommendedName>
</protein>
<dbReference type="OrthoDB" id="1481216at2759"/>
<feature type="transmembrane region" description="Helical" evidence="1">
    <location>
        <begin position="125"/>
        <end position="145"/>
    </location>
</feature>
<dbReference type="InParanoid" id="A0A7N2L134"/>
<evidence type="ECO:0000259" key="2">
    <source>
        <dbReference type="Pfam" id="PF13968"/>
    </source>
</evidence>
<dbReference type="Proteomes" id="UP000594261">
    <property type="component" value="Chromosome 2"/>
</dbReference>
<feature type="transmembrane region" description="Helical" evidence="1">
    <location>
        <begin position="20"/>
        <end position="40"/>
    </location>
</feature>
<dbReference type="Pfam" id="PF04578">
    <property type="entry name" value="DUF594"/>
    <property type="match status" value="1"/>
</dbReference>
<dbReference type="InterPro" id="IPR025315">
    <property type="entry name" value="DUF4220"/>
</dbReference>
<keyword evidence="1" id="KW-1133">Transmembrane helix</keyword>
<dbReference type="InterPro" id="IPR007658">
    <property type="entry name" value="DUF594"/>
</dbReference>
<dbReference type="Pfam" id="PF13968">
    <property type="entry name" value="DUF4220"/>
    <property type="match status" value="1"/>
</dbReference>
<proteinExistence type="predicted"/>
<reference evidence="4" key="1">
    <citation type="journal article" date="2016" name="G3 (Bethesda)">
        <title>First Draft Assembly and Annotation of the Genome of a California Endemic Oak Quercus lobata Nee (Fagaceae).</title>
        <authorList>
            <person name="Sork V.L."/>
            <person name="Fitz-Gibbon S.T."/>
            <person name="Puiu D."/>
            <person name="Crepeau M."/>
            <person name="Gugger P.F."/>
            <person name="Sherman R."/>
            <person name="Stevens K."/>
            <person name="Langley C.H."/>
            <person name="Pellegrini M."/>
            <person name="Salzberg S.L."/>
        </authorList>
    </citation>
    <scope>NUCLEOTIDE SEQUENCE [LARGE SCALE GENOMIC DNA]</scope>
    <source>
        <strain evidence="4">cv. SW786</strain>
    </source>
</reference>
<feature type="transmembrane region" description="Helical" evidence="1">
    <location>
        <begin position="151"/>
        <end position="169"/>
    </location>
</feature>
<name>A0A7N2L134_QUELO</name>
<evidence type="ECO:0000313" key="3">
    <source>
        <dbReference type="EnsemblPlants" id="QL02p095148:mrna:CDS:1"/>
    </source>
</evidence>
<evidence type="ECO:0000313" key="4">
    <source>
        <dbReference type="Proteomes" id="UP000594261"/>
    </source>
</evidence>
<accession>A0A7N2L134</accession>
<keyword evidence="1" id="KW-0812">Transmembrane</keyword>
<keyword evidence="4" id="KW-1185">Reference proteome</keyword>
<gene>
    <name evidence="3" type="primary">LOC115973920</name>
</gene>
<dbReference type="EnsemblPlants" id="QL02p095148:mrna">
    <property type="protein sequence ID" value="QL02p095148:mrna:CDS:1"/>
    <property type="gene ID" value="QL02p095148"/>
</dbReference>
<dbReference type="PANTHER" id="PTHR31325">
    <property type="entry name" value="OS01G0798800 PROTEIN-RELATED"/>
    <property type="match status" value="1"/>
</dbReference>
<organism evidence="3 4">
    <name type="scientific">Quercus lobata</name>
    <name type="common">Valley oak</name>
    <dbReference type="NCBI Taxonomy" id="97700"/>
    <lineage>
        <taxon>Eukaryota</taxon>
        <taxon>Viridiplantae</taxon>
        <taxon>Streptophyta</taxon>
        <taxon>Embryophyta</taxon>
        <taxon>Tracheophyta</taxon>
        <taxon>Spermatophyta</taxon>
        <taxon>Magnoliopsida</taxon>
        <taxon>eudicotyledons</taxon>
        <taxon>Gunneridae</taxon>
        <taxon>Pentapetalae</taxon>
        <taxon>rosids</taxon>
        <taxon>fabids</taxon>
        <taxon>Fagales</taxon>
        <taxon>Fagaceae</taxon>
        <taxon>Quercus</taxon>
    </lineage>
</organism>
<dbReference type="Gramene" id="QL02p095148:mrna">
    <property type="protein sequence ID" value="QL02p095148:mrna:CDS:1"/>
    <property type="gene ID" value="QL02p095148"/>
</dbReference>
<feature type="transmembrane region" description="Helical" evidence="1">
    <location>
        <begin position="280"/>
        <end position="300"/>
    </location>
</feature>
<dbReference type="AlphaFoldDB" id="A0A7N2L134"/>
<feature type="domain" description="DUF4220" evidence="2">
    <location>
        <begin position="55"/>
        <end position="382"/>
    </location>
</feature>
<dbReference type="OMA" id="CRIFRIE"/>